<dbReference type="STRING" id="402600.SAMN05216188_11033"/>
<name>A0A1H9N5B7_9PSEU</name>
<reference evidence="2" key="1">
    <citation type="submission" date="2016-10" db="EMBL/GenBank/DDBJ databases">
        <authorList>
            <person name="Varghese N."/>
            <person name="Submissions S."/>
        </authorList>
    </citation>
    <scope>NUCLEOTIDE SEQUENCE [LARGE SCALE GENOMIC DNA]</scope>
    <source>
        <strain evidence="2">CGMCC 4.3525</strain>
    </source>
</reference>
<gene>
    <name evidence="1" type="ORF">SAMN05216188_11033</name>
</gene>
<organism evidence="1 2">
    <name type="scientific">Lentzea xinjiangensis</name>
    <dbReference type="NCBI Taxonomy" id="402600"/>
    <lineage>
        <taxon>Bacteria</taxon>
        <taxon>Bacillati</taxon>
        <taxon>Actinomycetota</taxon>
        <taxon>Actinomycetes</taxon>
        <taxon>Pseudonocardiales</taxon>
        <taxon>Pseudonocardiaceae</taxon>
        <taxon>Lentzea</taxon>
    </lineage>
</organism>
<proteinExistence type="predicted"/>
<dbReference type="AlphaFoldDB" id="A0A1H9N5B7"/>
<sequence length="79" mass="8602">MGLLRTKSKVSLLLGGWKELCLPVLRALEPRLTLGALVVVDDIDQDSMAGYLAYVRDPANGYVSVAFSVEDGMEISFRA</sequence>
<keyword evidence="2" id="KW-1185">Reference proteome</keyword>
<dbReference type="InterPro" id="IPR029063">
    <property type="entry name" value="SAM-dependent_MTases_sf"/>
</dbReference>
<evidence type="ECO:0000313" key="1">
    <source>
        <dbReference type="EMBL" id="SER31176.1"/>
    </source>
</evidence>
<dbReference type="Proteomes" id="UP000199352">
    <property type="component" value="Unassembled WGS sequence"/>
</dbReference>
<accession>A0A1H9N5B7</accession>
<evidence type="ECO:0000313" key="2">
    <source>
        <dbReference type="Proteomes" id="UP000199352"/>
    </source>
</evidence>
<dbReference type="EMBL" id="FOFR01000010">
    <property type="protein sequence ID" value="SER31176.1"/>
    <property type="molecule type" value="Genomic_DNA"/>
</dbReference>
<protein>
    <submittedName>
        <fullName evidence="1">Uncharacterized protein</fullName>
    </submittedName>
</protein>
<dbReference type="Gene3D" id="3.40.50.150">
    <property type="entry name" value="Vaccinia Virus protein VP39"/>
    <property type="match status" value="1"/>
</dbReference>